<dbReference type="InterPro" id="IPR040841">
    <property type="entry name" value="Luciferase_dom"/>
</dbReference>
<evidence type="ECO:0000259" key="1">
    <source>
        <dbReference type="Pfam" id="PF17648"/>
    </source>
</evidence>
<name>A0A1M3T8C9_ASPLC</name>
<dbReference type="InterPro" id="IPR048273">
    <property type="entry name" value="Luciferase"/>
</dbReference>
<organism evidence="2 3">
    <name type="scientific">Aspergillus luchuensis (strain CBS 106.47)</name>
    <dbReference type="NCBI Taxonomy" id="1137211"/>
    <lineage>
        <taxon>Eukaryota</taxon>
        <taxon>Fungi</taxon>
        <taxon>Dikarya</taxon>
        <taxon>Ascomycota</taxon>
        <taxon>Pezizomycotina</taxon>
        <taxon>Eurotiomycetes</taxon>
        <taxon>Eurotiomycetidae</taxon>
        <taxon>Eurotiales</taxon>
        <taxon>Aspergillaceae</taxon>
        <taxon>Aspergillus</taxon>
        <taxon>Aspergillus subgen. Circumdati</taxon>
    </lineage>
</organism>
<dbReference type="AlphaFoldDB" id="A0A1M3T8C9"/>
<dbReference type="PANTHER" id="PTHR38695">
    <property type="entry name" value="AMINO ACID PERMEASE_ SLC12A DOMAIN-CONTAINING PROTEIN"/>
    <property type="match status" value="1"/>
</dbReference>
<feature type="domain" description="Luciferase" evidence="1">
    <location>
        <begin position="185"/>
        <end position="261"/>
    </location>
</feature>
<accession>A0A1M3T8C9</accession>
<evidence type="ECO:0000313" key="2">
    <source>
        <dbReference type="EMBL" id="OJZ83017.1"/>
    </source>
</evidence>
<dbReference type="VEuPathDB" id="FungiDB:ASPFODRAFT_73516"/>
<gene>
    <name evidence="2" type="ORF">ASPFODRAFT_73516</name>
</gene>
<sequence length="275" mass="30418">MLSAIFSIAVRCGQGLTSLVERIPRPNLLATYSICTSLLALAVAWCANDYRKYLRLGPGGPPYNLYGWALITFTIRPFALSPSGSVWTGDYPSIGAHEYILALPPRHGERALLGGIAPHRQLTQHPAPTMKVHVQRLFDNVVKQNSTLLETKLSLYERHNPALFVHPAYRAQSGARLPETVSVSRGEIGHMHPDISVHLYVSPADARVLIEKGWAERHRLARQVPFLGRQHLYNIAGTYLMIYGPRNADEVAVLATILRAAVSFMTGQENVEPIG</sequence>
<proteinExistence type="predicted"/>
<dbReference type="Proteomes" id="UP000184063">
    <property type="component" value="Unassembled WGS sequence"/>
</dbReference>
<protein>
    <recommendedName>
        <fullName evidence="1">Luciferase domain-containing protein</fullName>
    </recommendedName>
</protein>
<dbReference type="Pfam" id="PF17648">
    <property type="entry name" value="Luciferase"/>
    <property type="match status" value="1"/>
</dbReference>
<dbReference type="EMBL" id="KV878246">
    <property type="protein sequence ID" value="OJZ83017.1"/>
    <property type="molecule type" value="Genomic_DNA"/>
</dbReference>
<evidence type="ECO:0000313" key="3">
    <source>
        <dbReference type="Proteomes" id="UP000184063"/>
    </source>
</evidence>
<dbReference type="PANTHER" id="PTHR38695:SF1">
    <property type="entry name" value="AMINO ACID PERMEASE_ SLC12A DOMAIN-CONTAINING PROTEIN"/>
    <property type="match status" value="1"/>
</dbReference>
<reference evidence="3" key="1">
    <citation type="journal article" date="2017" name="Genome Biol.">
        <title>Comparative genomics reveals high biological diversity and specific adaptations in the industrially and medically important fungal genus Aspergillus.</title>
        <authorList>
            <person name="de Vries R.P."/>
            <person name="Riley R."/>
            <person name="Wiebenga A."/>
            <person name="Aguilar-Osorio G."/>
            <person name="Amillis S."/>
            <person name="Uchima C.A."/>
            <person name="Anderluh G."/>
            <person name="Asadollahi M."/>
            <person name="Askin M."/>
            <person name="Barry K."/>
            <person name="Battaglia E."/>
            <person name="Bayram O."/>
            <person name="Benocci T."/>
            <person name="Braus-Stromeyer S.A."/>
            <person name="Caldana C."/>
            <person name="Canovas D."/>
            <person name="Cerqueira G.C."/>
            <person name="Chen F."/>
            <person name="Chen W."/>
            <person name="Choi C."/>
            <person name="Clum A."/>
            <person name="Dos Santos R.A."/>
            <person name="Damasio A.R."/>
            <person name="Diallinas G."/>
            <person name="Emri T."/>
            <person name="Fekete E."/>
            <person name="Flipphi M."/>
            <person name="Freyberg S."/>
            <person name="Gallo A."/>
            <person name="Gournas C."/>
            <person name="Habgood R."/>
            <person name="Hainaut M."/>
            <person name="Harispe M.L."/>
            <person name="Henrissat B."/>
            <person name="Hilden K.S."/>
            <person name="Hope R."/>
            <person name="Hossain A."/>
            <person name="Karabika E."/>
            <person name="Karaffa L."/>
            <person name="Karanyi Z."/>
            <person name="Krasevec N."/>
            <person name="Kuo A."/>
            <person name="Kusch H."/>
            <person name="LaButti K."/>
            <person name="Lagendijk E.L."/>
            <person name="Lapidus A."/>
            <person name="Levasseur A."/>
            <person name="Lindquist E."/>
            <person name="Lipzen A."/>
            <person name="Logrieco A.F."/>
            <person name="MacCabe A."/>
            <person name="Maekelae M.R."/>
            <person name="Malavazi I."/>
            <person name="Melin P."/>
            <person name="Meyer V."/>
            <person name="Mielnichuk N."/>
            <person name="Miskei M."/>
            <person name="Molnar A.P."/>
            <person name="Mule G."/>
            <person name="Ngan C.Y."/>
            <person name="Orejas M."/>
            <person name="Orosz E."/>
            <person name="Ouedraogo J.P."/>
            <person name="Overkamp K.M."/>
            <person name="Park H.-S."/>
            <person name="Perrone G."/>
            <person name="Piumi F."/>
            <person name="Punt P.J."/>
            <person name="Ram A.F."/>
            <person name="Ramon A."/>
            <person name="Rauscher S."/>
            <person name="Record E."/>
            <person name="Riano-Pachon D.M."/>
            <person name="Robert V."/>
            <person name="Roehrig J."/>
            <person name="Ruller R."/>
            <person name="Salamov A."/>
            <person name="Salih N.S."/>
            <person name="Samson R.A."/>
            <person name="Sandor E."/>
            <person name="Sanguinetti M."/>
            <person name="Schuetze T."/>
            <person name="Sepcic K."/>
            <person name="Shelest E."/>
            <person name="Sherlock G."/>
            <person name="Sophianopoulou V."/>
            <person name="Squina F.M."/>
            <person name="Sun H."/>
            <person name="Susca A."/>
            <person name="Todd R.B."/>
            <person name="Tsang A."/>
            <person name="Unkles S.E."/>
            <person name="van de Wiele N."/>
            <person name="van Rossen-Uffink D."/>
            <person name="Oliveira J.V."/>
            <person name="Vesth T.C."/>
            <person name="Visser J."/>
            <person name="Yu J.-H."/>
            <person name="Zhou M."/>
            <person name="Andersen M.R."/>
            <person name="Archer D.B."/>
            <person name="Baker S.E."/>
            <person name="Benoit I."/>
            <person name="Brakhage A.A."/>
            <person name="Braus G.H."/>
            <person name="Fischer R."/>
            <person name="Frisvad J.C."/>
            <person name="Goldman G.H."/>
            <person name="Houbraken J."/>
            <person name="Oakley B."/>
            <person name="Pocsi I."/>
            <person name="Scazzocchio C."/>
            <person name="Seiboth B."/>
            <person name="vanKuyk P.A."/>
            <person name="Wortman J."/>
            <person name="Dyer P.S."/>
            <person name="Grigoriev I.V."/>
        </authorList>
    </citation>
    <scope>NUCLEOTIDE SEQUENCE [LARGE SCALE GENOMIC DNA]</scope>
    <source>
        <strain evidence="3">CBS 106.47</strain>
    </source>
</reference>